<sequence length="132" mass="14913">MLYKDEAIKSTIVYEEKKSQLCILSVHHENSVLQVNSLKAVAKEPGYGREDTFRIGGIDGRRGFNSFLAPVWAPETDSEDFEPQPGLSTSTDDDEEYPADLVHRQNHLVTQELNDLGRDLELPKSKYKFLGS</sequence>
<dbReference type="Proteomes" id="UP000499080">
    <property type="component" value="Unassembled WGS sequence"/>
</dbReference>
<evidence type="ECO:0000313" key="2">
    <source>
        <dbReference type="EMBL" id="GBN98851.1"/>
    </source>
</evidence>
<gene>
    <name evidence="2" type="ORF">AVEN_38583_1</name>
</gene>
<name>A0A4Y2TF30_ARAVE</name>
<accession>A0A4Y2TF30</accession>
<organism evidence="2 3">
    <name type="scientific">Araneus ventricosus</name>
    <name type="common">Orbweaver spider</name>
    <name type="synonym">Epeira ventricosa</name>
    <dbReference type="NCBI Taxonomy" id="182803"/>
    <lineage>
        <taxon>Eukaryota</taxon>
        <taxon>Metazoa</taxon>
        <taxon>Ecdysozoa</taxon>
        <taxon>Arthropoda</taxon>
        <taxon>Chelicerata</taxon>
        <taxon>Arachnida</taxon>
        <taxon>Araneae</taxon>
        <taxon>Araneomorphae</taxon>
        <taxon>Entelegynae</taxon>
        <taxon>Araneoidea</taxon>
        <taxon>Araneidae</taxon>
        <taxon>Araneus</taxon>
    </lineage>
</organism>
<reference evidence="2 3" key="1">
    <citation type="journal article" date="2019" name="Sci. Rep.">
        <title>Orb-weaving spider Araneus ventricosus genome elucidates the spidroin gene catalogue.</title>
        <authorList>
            <person name="Kono N."/>
            <person name="Nakamura H."/>
            <person name="Ohtoshi R."/>
            <person name="Moran D.A.P."/>
            <person name="Shinohara A."/>
            <person name="Yoshida Y."/>
            <person name="Fujiwara M."/>
            <person name="Mori M."/>
            <person name="Tomita M."/>
            <person name="Arakawa K."/>
        </authorList>
    </citation>
    <scope>NUCLEOTIDE SEQUENCE [LARGE SCALE GENOMIC DNA]</scope>
</reference>
<protein>
    <submittedName>
        <fullName evidence="2">Uncharacterized protein</fullName>
    </submittedName>
</protein>
<evidence type="ECO:0000256" key="1">
    <source>
        <dbReference type="SAM" id="MobiDB-lite"/>
    </source>
</evidence>
<dbReference type="EMBL" id="BGPR01027964">
    <property type="protein sequence ID" value="GBN98851.1"/>
    <property type="molecule type" value="Genomic_DNA"/>
</dbReference>
<feature type="region of interest" description="Disordered" evidence="1">
    <location>
        <begin position="74"/>
        <end position="99"/>
    </location>
</feature>
<proteinExistence type="predicted"/>
<dbReference type="AlphaFoldDB" id="A0A4Y2TF30"/>
<dbReference type="OrthoDB" id="7490920at2759"/>
<evidence type="ECO:0000313" key="3">
    <source>
        <dbReference type="Proteomes" id="UP000499080"/>
    </source>
</evidence>
<comment type="caution">
    <text evidence="2">The sequence shown here is derived from an EMBL/GenBank/DDBJ whole genome shotgun (WGS) entry which is preliminary data.</text>
</comment>
<keyword evidence="3" id="KW-1185">Reference proteome</keyword>